<dbReference type="EMBL" id="CAXITT010000600">
    <property type="protein sequence ID" value="CAL1544149.1"/>
    <property type="molecule type" value="Genomic_DNA"/>
</dbReference>
<evidence type="ECO:0000313" key="2">
    <source>
        <dbReference type="EMBL" id="CAL1544149.1"/>
    </source>
</evidence>
<sequence length="509" mass="56950">MRTALVIMTGIGFTLGVVFGLLLQLPIDTSLPADSAHPQQLHDVTSFRSRKSLSEGGEKLQSTQLSGASLTQGTPANYFMGKNPRPQGHHTLQKLQPAREGAAPLIRENGPSTRNGENPISIARELGSSLEGRKNIHSPNETGDNSSVNKDKSVNGNARHIGSSRHRTNISSEPQQGRVLRVRKAVNSSAEDVTYLSSIVNGVLWSPRLEDSCPKSFQPTDVKEWRRRVEDLDVVKMEEGCGRMQNRLITFRDASKACARYRLNSDQIQGEIFSYYLAQLLNISNMPPTLLAQVDALSPKWNTVHLQLSLAQWADTKLVVLTQHIDGLSPAHIPGEFREDSRMLEPTLGILGGKSHEELCELLQWSDLIVFDYLTANLDRVINNMFNKQWNDQMMSNPAHNLERQRDGTLVFLDNESGLFHGYRLLDKYAGYHQTLLQALCVFRADTVAVIKRLHGSSSVGQELHELFASNEALHKQIAVIPEKNLKILQQRLGDVHQQIVNCEKHFNR</sequence>
<feature type="compositionally biased region" description="Polar residues" evidence="1">
    <location>
        <begin position="137"/>
        <end position="148"/>
    </location>
</feature>
<dbReference type="PRINTS" id="PR02072">
    <property type="entry name" value="4JOINTEDBOX1"/>
</dbReference>
<feature type="region of interest" description="Disordered" evidence="1">
    <location>
        <begin position="45"/>
        <end position="97"/>
    </location>
</feature>
<organism evidence="2 3">
    <name type="scientific">Lymnaea stagnalis</name>
    <name type="common">Great pond snail</name>
    <name type="synonym">Helix stagnalis</name>
    <dbReference type="NCBI Taxonomy" id="6523"/>
    <lineage>
        <taxon>Eukaryota</taxon>
        <taxon>Metazoa</taxon>
        <taxon>Spiralia</taxon>
        <taxon>Lophotrochozoa</taxon>
        <taxon>Mollusca</taxon>
        <taxon>Gastropoda</taxon>
        <taxon>Heterobranchia</taxon>
        <taxon>Euthyneura</taxon>
        <taxon>Panpulmonata</taxon>
        <taxon>Hygrophila</taxon>
        <taxon>Lymnaeoidea</taxon>
        <taxon>Lymnaeidae</taxon>
        <taxon>Lymnaea</taxon>
    </lineage>
</organism>
<protein>
    <submittedName>
        <fullName evidence="2">Uncharacterized protein</fullName>
    </submittedName>
</protein>
<dbReference type="GO" id="GO:0007267">
    <property type="term" value="P:cell-cell signaling"/>
    <property type="evidence" value="ECO:0007669"/>
    <property type="project" value="TreeGrafter"/>
</dbReference>
<feature type="region of interest" description="Disordered" evidence="1">
    <location>
        <begin position="129"/>
        <end position="175"/>
    </location>
</feature>
<reference evidence="2 3" key="1">
    <citation type="submission" date="2024-04" db="EMBL/GenBank/DDBJ databases">
        <authorList>
            <consortium name="Genoscope - CEA"/>
            <person name="William W."/>
        </authorList>
    </citation>
    <scope>NUCLEOTIDE SEQUENCE [LARGE SCALE GENOMIC DNA]</scope>
</reference>
<dbReference type="Proteomes" id="UP001497497">
    <property type="component" value="Unassembled WGS sequence"/>
</dbReference>
<comment type="caution">
    <text evidence="2">The sequence shown here is derived from an EMBL/GenBank/DDBJ whole genome shotgun (WGS) entry which is preliminary data.</text>
</comment>
<evidence type="ECO:0000256" key="1">
    <source>
        <dbReference type="SAM" id="MobiDB-lite"/>
    </source>
</evidence>
<dbReference type="InterPro" id="IPR024868">
    <property type="entry name" value="FJX1/FJ"/>
</dbReference>
<accession>A0AAV2ID46</accession>
<feature type="compositionally biased region" description="Polar residues" evidence="1">
    <location>
        <begin position="60"/>
        <end position="75"/>
    </location>
</feature>
<keyword evidence="3" id="KW-1185">Reference proteome</keyword>
<name>A0AAV2ID46_LYMST</name>
<gene>
    <name evidence="2" type="ORF">GSLYS_00017662001</name>
</gene>
<dbReference type="AlphaFoldDB" id="A0AAV2ID46"/>
<evidence type="ECO:0000313" key="3">
    <source>
        <dbReference type="Proteomes" id="UP001497497"/>
    </source>
</evidence>
<proteinExistence type="predicted"/>
<dbReference type="PANTHER" id="PTHR13147">
    <property type="entry name" value="FOUR-JOINTED BOX PROTEIN 1"/>
    <property type="match status" value="1"/>
</dbReference>
<dbReference type="GO" id="GO:0005615">
    <property type="term" value="C:extracellular space"/>
    <property type="evidence" value="ECO:0007669"/>
    <property type="project" value="TreeGrafter"/>
</dbReference>
<dbReference type="PANTHER" id="PTHR13147:SF5">
    <property type="entry name" value="FOUR-JOINTED BOX PROTEIN 1"/>
    <property type="match status" value="1"/>
</dbReference>